<dbReference type="Pfam" id="PF12169">
    <property type="entry name" value="DNA_pol3_gamma3"/>
    <property type="match status" value="1"/>
</dbReference>
<evidence type="ECO:0000256" key="4">
    <source>
        <dbReference type="ARBA" id="ARBA00022705"/>
    </source>
</evidence>
<dbReference type="InterPro" id="IPR038249">
    <property type="entry name" value="PolIII_tau_V_sf"/>
</dbReference>
<dbReference type="Gene3D" id="1.20.272.10">
    <property type="match status" value="1"/>
</dbReference>
<evidence type="ECO:0000256" key="5">
    <source>
        <dbReference type="ARBA" id="ARBA00022723"/>
    </source>
</evidence>
<evidence type="ECO:0000256" key="8">
    <source>
        <dbReference type="ARBA" id="ARBA00022840"/>
    </source>
</evidence>
<comment type="catalytic activity">
    <reaction evidence="10 11">
        <text>DNA(n) + a 2'-deoxyribonucleoside 5'-triphosphate = DNA(n+1) + diphosphate</text>
        <dbReference type="Rhea" id="RHEA:22508"/>
        <dbReference type="Rhea" id="RHEA-COMP:17339"/>
        <dbReference type="Rhea" id="RHEA-COMP:17340"/>
        <dbReference type="ChEBI" id="CHEBI:33019"/>
        <dbReference type="ChEBI" id="CHEBI:61560"/>
        <dbReference type="ChEBI" id="CHEBI:173112"/>
        <dbReference type="EC" id="2.7.7.7"/>
    </reaction>
</comment>
<evidence type="ECO:0000256" key="2">
    <source>
        <dbReference type="ARBA" id="ARBA00022679"/>
    </source>
</evidence>
<dbReference type="AlphaFoldDB" id="A0A5N0TIR4"/>
<proteinExistence type="inferred from homology"/>
<dbReference type="GO" id="GO:0003677">
    <property type="term" value="F:DNA binding"/>
    <property type="evidence" value="ECO:0007669"/>
    <property type="project" value="InterPro"/>
</dbReference>
<organism evidence="14 15">
    <name type="scientific">Marinihelvus fidelis</name>
    <dbReference type="NCBI Taxonomy" id="2613842"/>
    <lineage>
        <taxon>Bacteria</taxon>
        <taxon>Pseudomonadati</taxon>
        <taxon>Pseudomonadota</taxon>
        <taxon>Gammaproteobacteria</taxon>
        <taxon>Chromatiales</taxon>
        <taxon>Wenzhouxiangellaceae</taxon>
        <taxon>Marinihelvus</taxon>
    </lineage>
</organism>
<evidence type="ECO:0000313" key="14">
    <source>
        <dbReference type="EMBL" id="KAA9133179.1"/>
    </source>
</evidence>
<dbReference type="Gene3D" id="3.40.50.300">
    <property type="entry name" value="P-loop containing nucleotide triphosphate hydrolases"/>
    <property type="match status" value="1"/>
</dbReference>
<dbReference type="Pfam" id="PF12170">
    <property type="entry name" value="DNA_pol3_tau_5"/>
    <property type="match status" value="1"/>
</dbReference>
<keyword evidence="3 11" id="KW-0548">Nucleotidyltransferase</keyword>
<comment type="caution">
    <text evidence="14">The sequence shown here is derived from an EMBL/GenBank/DDBJ whole genome shotgun (WGS) entry which is preliminary data.</text>
</comment>
<evidence type="ECO:0000259" key="13">
    <source>
        <dbReference type="SMART" id="SM00382"/>
    </source>
</evidence>
<keyword evidence="2 11" id="KW-0808">Transferase</keyword>
<protein>
    <recommendedName>
        <fullName evidence="11">DNA polymerase III subunit gamma/tau</fullName>
        <ecNumber evidence="11">2.7.7.7</ecNumber>
    </recommendedName>
</protein>
<dbReference type="SMART" id="SM00382">
    <property type="entry name" value="AAA"/>
    <property type="match status" value="1"/>
</dbReference>
<dbReference type="FunFam" id="3.40.50.300:FF:000014">
    <property type="entry name" value="DNA polymerase III subunit gamma/tau"/>
    <property type="match status" value="1"/>
</dbReference>
<dbReference type="Pfam" id="PF13177">
    <property type="entry name" value="DNA_pol3_delta2"/>
    <property type="match status" value="1"/>
</dbReference>
<evidence type="ECO:0000256" key="1">
    <source>
        <dbReference type="ARBA" id="ARBA00006360"/>
    </source>
</evidence>
<dbReference type="InterPro" id="IPR027417">
    <property type="entry name" value="P-loop_NTPase"/>
</dbReference>
<dbReference type="Pfam" id="PF22608">
    <property type="entry name" value="DNAX_ATPase_lid"/>
    <property type="match status" value="1"/>
</dbReference>
<dbReference type="InterPro" id="IPR001270">
    <property type="entry name" value="ClpA/B"/>
</dbReference>
<dbReference type="GO" id="GO:0046872">
    <property type="term" value="F:metal ion binding"/>
    <property type="evidence" value="ECO:0007669"/>
    <property type="project" value="UniProtKB-KW"/>
</dbReference>
<dbReference type="EC" id="2.7.7.7" evidence="11"/>
<keyword evidence="15" id="KW-1185">Reference proteome</keyword>
<dbReference type="Gene3D" id="1.10.8.60">
    <property type="match status" value="1"/>
</dbReference>
<dbReference type="InterPro" id="IPR050238">
    <property type="entry name" value="DNA_Rep/Repair_Clamp_Loader"/>
</dbReference>
<keyword evidence="6 11" id="KW-0547">Nucleotide-binding</keyword>
<name>A0A5N0TIR4_9GAMM</name>
<dbReference type="PANTHER" id="PTHR11669">
    <property type="entry name" value="REPLICATION FACTOR C / DNA POLYMERASE III GAMMA-TAU SUBUNIT"/>
    <property type="match status" value="1"/>
</dbReference>
<evidence type="ECO:0000256" key="6">
    <source>
        <dbReference type="ARBA" id="ARBA00022741"/>
    </source>
</evidence>
<keyword evidence="8 11" id="KW-0067">ATP-binding</keyword>
<dbReference type="InterPro" id="IPR045085">
    <property type="entry name" value="HLD_clamp_pol_III_gamma_tau"/>
</dbReference>
<reference evidence="14 15" key="1">
    <citation type="submission" date="2019-09" db="EMBL/GenBank/DDBJ databases">
        <title>Wenzhouxiangella sp. Genome sequencing and assembly.</title>
        <authorList>
            <person name="Zhang R."/>
        </authorList>
    </citation>
    <scope>NUCLEOTIDE SEQUENCE [LARGE SCALE GENOMIC DNA]</scope>
    <source>
        <strain evidence="14 15">W260</strain>
    </source>
</reference>
<dbReference type="GO" id="GO:0009360">
    <property type="term" value="C:DNA polymerase III complex"/>
    <property type="evidence" value="ECO:0007669"/>
    <property type="project" value="InterPro"/>
</dbReference>
<dbReference type="FunFam" id="1.20.272.10:FF:000003">
    <property type="entry name" value="DNA polymerase III subunit gamma/tau"/>
    <property type="match status" value="1"/>
</dbReference>
<keyword evidence="7" id="KW-0862">Zinc</keyword>
<dbReference type="NCBIfam" id="TIGR02397">
    <property type="entry name" value="dnaX_nterm"/>
    <property type="match status" value="1"/>
</dbReference>
<accession>A0A5N0TIR4</accession>
<dbReference type="InterPro" id="IPR008921">
    <property type="entry name" value="DNA_pol3_clamp-load_cplx_C"/>
</dbReference>
<dbReference type="GO" id="GO:0003887">
    <property type="term" value="F:DNA-directed DNA polymerase activity"/>
    <property type="evidence" value="ECO:0007669"/>
    <property type="project" value="UniProtKB-KW"/>
</dbReference>
<evidence type="ECO:0000256" key="3">
    <source>
        <dbReference type="ARBA" id="ARBA00022695"/>
    </source>
</evidence>
<evidence type="ECO:0000256" key="9">
    <source>
        <dbReference type="ARBA" id="ARBA00022932"/>
    </source>
</evidence>
<comment type="function">
    <text evidence="11">DNA polymerase III is a complex, multichain enzyme responsible for most of the replicative synthesis in bacteria. This DNA polymerase also exhibits 3' to 5' exonuclease activity.</text>
</comment>
<dbReference type="PRINTS" id="PR00300">
    <property type="entry name" value="CLPPROTEASEA"/>
</dbReference>
<comment type="subunit">
    <text evidence="11">DNA polymerase III contains a core (composed of alpha, epsilon and theta chains) that associates with a tau subunit. This core dimerizes to form the POLIII' complex. PolIII' associates with the gamma complex (composed of gamma, delta, delta', psi and chi chains) and with the beta chain to form the complete DNA polymerase III complex.</text>
</comment>
<dbReference type="GO" id="GO:0006261">
    <property type="term" value="P:DNA-templated DNA replication"/>
    <property type="evidence" value="ECO:0007669"/>
    <property type="project" value="TreeGrafter"/>
</dbReference>
<dbReference type="InterPro" id="IPR021029">
    <property type="entry name" value="DNA_pol_III_tau_dom-5"/>
</dbReference>
<evidence type="ECO:0000256" key="11">
    <source>
        <dbReference type="RuleBase" id="RU364063"/>
    </source>
</evidence>
<dbReference type="SUPFAM" id="SSF52540">
    <property type="entry name" value="P-loop containing nucleoside triphosphate hydrolases"/>
    <property type="match status" value="1"/>
</dbReference>
<keyword evidence="9 11" id="KW-0239">DNA-directed DNA polymerase</keyword>
<gene>
    <name evidence="11" type="primary">dnaX</name>
    <name evidence="14" type="ORF">F3N42_02120</name>
</gene>
<feature type="region of interest" description="Disordered" evidence="12">
    <location>
        <begin position="367"/>
        <end position="428"/>
    </location>
</feature>
<comment type="similarity">
    <text evidence="1 11">Belongs to the DnaX/STICHEL family.</text>
</comment>
<dbReference type="SUPFAM" id="SSF48019">
    <property type="entry name" value="post-AAA+ oligomerization domain-like"/>
    <property type="match status" value="1"/>
</dbReference>
<dbReference type="FunFam" id="1.10.8.60:FF:000013">
    <property type="entry name" value="DNA polymerase III subunit gamma/tau"/>
    <property type="match status" value="1"/>
</dbReference>
<evidence type="ECO:0000256" key="12">
    <source>
        <dbReference type="SAM" id="MobiDB-lite"/>
    </source>
</evidence>
<dbReference type="RefSeq" id="WP_150862740.1">
    <property type="nucleotide sequence ID" value="NZ_VYXP01000002.1"/>
</dbReference>
<dbReference type="InterPro" id="IPR003593">
    <property type="entry name" value="AAA+_ATPase"/>
</dbReference>
<sequence length="552" mass="59618">MSYQVLARKWRPKSFDQLVGQASVVQALVNGLDNDRVHHGFLFTGTRGVGKTTIARIFAKCLNCEQGMTSSPCGECSACVAIDEGRFQDLLEIDAASHTGVDNMRELNDSAHFMPVSGRFKVYLIDEVHMLSGASFNALLKTLEEPPPHVKFILATTDPQKIPVTVLSRCLKFNLRHLLPEQISGQLTHILETEDIEFEAAAIDRIARAAAGSMRDALSLLDQAIAHGGGAVRDDDVALMMGSVDHDHVARIIGALADADAAALLDVVAELSTQSRDLKSVLNHLAEALHRIGLVQLVPKYRDPDRADWDSIAALAPRLSPEDVQLFYQVAIEGARDIDAAPDARTGLEMALLRMLAFRPVDVDDVARSGGSAPPAATRQGAPGGVAEPRPAAPVEAQPRPAAKAATVAEEPSPVTTAKNEPRQDPEAREWHRLFERLELRGAVRELARNIQLDSRNGAAWRFLIPDTVEHLGTGSLVGQLQSAMSSQLGHEVDLSLETSTGAVLTPAAVDEQATIRRRSEAEKAIADDPTVQALKARFGATIVEDTIQPLQ</sequence>
<dbReference type="CDD" id="cd00009">
    <property type="entry name" value="AAA"/>
    <property type="match status" value="1"/>
</dbReference>
<evidence type="ECO:0000256" key="7">
    <source>
        <dbReference type="ARBA" id="ARBA00022833"/>
    </source>
</evidence>
<dbReference type="CDD" id="cd18137">
    <property type="entry name" value="HLD_clamp_pol_III_gamma_tau"/>
    <property type="match status" value="1"/>
</dbReference>
<keyword evidence="4 11" id="KW-0235">DNA replication</keyword>
<feature type="domain" description="AAA+ ATPase" evidence="13">
    <location>
        <begin position="37"/>
        <end position="181"/>
    </location>
</feature>
<dbReference type="PANTHER" id="PTHR11669:SF0">
    <property type="entry name" value="PROTEIN STICHEL-LIKE 2"/>
    <property type="match status" value="1"/>
</dbReference>
<dbReference type="Proteomes" id="UP000325372">
    <property type="component" value="Unassembled WGS sequence"/>
</dbReference>
<dbReference type="EMBL" id="VYXP01000002">
    <property type="protein sequence ID" value="KAA9133179.1"/>
    <property type="molecule type" value="Genomic_DNA"/>
</dbReference>
<keyword evidence="5" id="KW-0479">Metal-binding</keyword>
<dbReference type="InterPro" id="IPR012763">
    <property type="entry name" value="DNA_pol_III_sug/sutau_N"/>
</dbReference>
<dbReference type="Gene3D" id="3.30.300.150">
    <property type="entry name" value="DNA polymerase III, tau subunit, domain V"/>
    <property type="match status" value="1"/>
</dbReference>
<feature type="compositionally biased region" description="Low complexity" evidence="12">
    <location>
        <begin position="385"/>
        <end position="403"/>
    </location>
</feature>
<dbReference type="InterPro" id="IPR022754">
    <property type="entry name" value="DNA_pol_III_gamma-3"/>
</dbReference>
<evidence type="ECO:0000256" key="10">
    <source>
        <dbReference type="ARBA" id="ARBA00049244"/>
    </source>
</evidence>
<dbReference type="NCBIfam" id="NF005942">
    <property type="entry name" value="PRK07994.1"/>
    <property type="match status" value="1"/>
</dbReference>
<evidence type="ECO:0000313" key="15">
    <source>
        <dbReference type="Proteomes" id="UP000325372"/>
    </source>
</evidence>
<dbReference type="GO" id="GO:0005524">
    <property type="term" value="F:ATP binding"/>
    <property type="evidence" value="ECO:0007669"/>
    <property type="project" value="UniProtKB-KW"/>
</dbReference>